<dbReference type="AlphaFoldDB" id="A0A6M3KX31"/>
<organism evidence="3">
    <name type="scientific">viral metagenome</name>
    <dbReference type="NCBI Taxonomy" id="1070528"/>
    <lineage>
        <taxon>unclassified sequences</taxon>
        <taxon>metagenomes</taxon>
        <taxon>organismal metagenomes</taxon>
    </lineage>
</organism>
<keyword evidence="3" id="KW-0255">Endonuclease</keyword>
<dbReference type="CDD" id="cd00085">
    <property type="entry name" value="HNHc"/>
    <property type="match status" value="1"/>
</dbReference>
<gene>
    <name evidence="2" type="ORF">MM415A04194_0005</name>
    <name evidence="3" type="ORF">MM415B02123_0010</name>
</gene>
<dbReference type="GO" id="GO:0004519">
    <property type="term" value="F:endonuclease activity"/>
    <property type="evidence" value="ECO:0007669"/>
    <property type="project" value="UniProtKB-KW"/>
</dbReference>
<name>A0A6M3KX31_9ZZZZ</name>
<evidence type="ECO:0000313" key="3">
    <source>
        <dbReference type="EMBL" id="QJA86151.1"/>
    </source>
</evidence>
<dbReference type="EMBL" id="MT141745">
    <property type="protein sequence ID" value="QJA69889.1"/>
    <property type="molecule type" value="Genomic_DNA"/>
</dbReference>
<dbReference type="InterPro" id="IPR003615">
    <property type="entry name" value="HNH_nuc"/>
</dbReference>
<protein>
    <submittedName>
        <fullName evidence="3">Putative homing endonuclease</fullName>
    </submittedName>
</protein>
<dbReference type="GO" id="GO:0003676">
    <property type="term" value="F:nucleic acid binding"/>
    <property type="evidence" value="ECO:0007669"/>
    <property type="project" value="InterPro"/>
</dbReference>
<feature type="domain" description="HNH nuclease" evidence="1">
    <location>
        <begin position="105"/>
        <end position="158"/>
    </location>
</feature>
<dbReference type="EMBL" id="MT142618">
    <property type="protein sequence ID" value="QJA86151.1"/>
    <property type="molecule type" value="Genomic_DNA"/>
</dbReference>
<dbReference type="Gene3D" id="1.10.30.50">
    <property type="match status" value="1"/>
</dbReference>
<keyword evidence="3" id="KW-0540">Nuclease</keyword>
<dbReference type="Pfam" id="PF01844">
    <property type="entry name" value="HNH"/>
    <property type="match status" value="1"/>
</dbReference>
<dbReference type="InterPro" id="IPR002711">
    <property type="entry name" value="HNH"/>
</dbReference>
<proteinExistence type="predicted"/>
<reference evidence="3" key="1">
    <citation type="submission" date="2020-03" db="EMBL/GenBank/DDBJ databases">
        <title>The deep terrestrial virosphere.</title>
        <authorList>
            <person name="Holmfeldt K."/>
            <person name="Nilsson E."/>
            <person name="Simone D."/>
            <person name="Lopez-Fernandez M."/>
            <person name="Wu X."/>
            <person name="de Brujin I."/>
            <person name="Lundin D."/>
            <person name="Andersson A."/>
            <person name="Bertilsson S."/>
            <person name="Dopson M."/>
        </authorList>
    </citation>
    <scope>NUCLEOTIDE SEQUENCE</scope>
    <source>
        <strain evidence="2">MM415A04194</strain>
        <strain evidence="3">MM415B02123</strain>
    </source>
</reference>
<sequence>MKKIYFKNNKCINCGKEISRYSKFCHSCSQKGKRNHRFGKHSYNYKGEKYYCMDCGKLRSSKLSPRCKSCARKYQYKTRPETLPKGLSGKLNPNYKTGYSIKWKEARNKCFKRDKYICKLCDKKQNNYLNAHHIIHRNLCGNIFNVNNLITLCKDCHFFITKIEFSEKYLKYKNKFLNYTKKVEVKK</sequence>
<accession>A0A6M3KX31</accession>
<evidence type="ECO:0000313" key="2">
    <source>
        <dbReference type="EMBL" id="QJA69889.1"/>
    </source>
</evidence>
<evidence type="ECO:0000259" key="1">
    <source>
        <dbReference type="SMART" id="SM00507"/>
    </source>
</evidence>
<dbReference type="GO" id="GO:0008270">
    <property type="term" value="F:zinc ion binding"/>
    <property type="evidence" value="ECO:0007669"/>
    <property type="project" value="InterPro"/>
</dbReference>
<dbReference type="SMART" id="SM00507">
    <property type="entry name" value="HNHc"/>
    <property type="match status" value="1"/>
</dbReference>
<keyword evidence="3" id="KW-0378">Hydrolase</keyword>